<dbReference type="InterPro" id="IPR001248">
    <property type="entry name" value="Pur-cyt_permease"/>
</dbReference>
<keyword evidence="3 6" id="KW-0812">Transmembrane</keyword>
<evidence type="ECO:0000313" key="7">
    <source>
        <dbReference type="EMBL" id="RFD80130.1"/>
    </source>
</evidence>
<dbReference type="PANTHER" id="PTHR30618:SF0">
    <property type="entry name" value="PURINE-URACIL PERMEASE NCS1"/>
    <property type="match status" value="1"/>
</dbReference>
<dbReference type="PANTHER" id="PTHR30618">
    <property type="entry name" value="NCS1 FAMILY PURINE/PYRIMIDINE TRANSPORTER"/>
    <property type="match status" value="1"/>
</dbReference>
<sequence>MQSSTTLLQDEPVSIQQLECYRERGYTNEDLLPKPQKKRNMSALNFCTLWMQSVHNIPNYAAVGAFLLMGYSPMLIMLGIMLGAVLTAIVMAANGVVGSKYGIPFSMHLRATYGKSGAQLPGFLRGVVAAICWYGIQTYIGAKALEILVGKIWPGFLTFGSNIPLVGKNMPIIVAFLLFWLLNLAIGLGGGGALNKLTVVLSPLIYVVFGCMSAWAISGAGGLMAIMQYHPAVQSPTHYGLGLFMMMVVNSVLGVWAAPAVSIADFTQNAKSTIAQVKGQIASFLLSYALFAFTSVVILVGGSIIYKQTITDVLVIINKWDNLAAIAVATILLLLTTVCTNATGNIVPAAYQLTALAPRFVNYKRGVIAAAVISTVLMPWKFMANITGFLNLIGMLLGPIAGVLLADYYIVKHCKIDLDQLYYDTKDSTCVTSTYAGTNWKSYIATIFGLIFALSGQLIPAVAPLTQISWIVGCVAGFVMQILLSKLPTLPKLPKPEKSKN</sequence>
<evidence type="ECO:0000256" key="6">
    <source>
        <dbReference type="SAM" id="Phobius"/>
    </source>
</evidence>
<feature type="transmembrane region" description="Helical" evidence="6">
    <location>
        <begin position="74"/>
        <end position="97"/>
    </location>
</feature>
<name>A0A3E1J1A2_GARVA</name>
<feature type="transmembrane region" description="Helical" evidence="6">
    <location>
        <begin position="468"/>
        <end position="485"/>
    </location>
</feature>
<feature type="transmembrane region" description="Helical" evidence="6">
    <location>
        <begin position="204"/>
        <end position="227"/>
    </location>
</feature>
<comment type="subcellular location">
    <subcellularLocation>
        <location evidence="1">Membrane</location>
        <topology evidence="1">Multi-pass membrane protein</topology>
    </subcellularLocation>
</comment>
<dbReference type="AlphaFoldDB" id="A0A3E1J1A2"/>
<feature type="transmembrane region" description="Helical" evidence="6">
    <location>
        <begin position="172"/>
        <end position="192"/>
    </location>
</feature>
<evidence type="ECO:0000256" key="3">
    <source>
        <dbReference type="ARBA" id="ARBA00022692"/>
    </source>
</evidence>
<evidence type="ECO:0000313" key="8">
    <source>
        <dbReference type="Proteomes" id="UP000259221"/>
    </source>
</evidence>
<keyword evidence="5 6" id="KW-0472">Membrane</keyword>
<evidence type="ECO:0000256" key="2">
    <source>
        <dbReference type="ARBA" id="ARBA00008974"/>
    </source>
</evidence>
<dbReference type="GO" id="GO:0005886">
    <property type="term" value="C:plasma membrane"/>
    <property type="evidence" value="ECO:0007669"/>
    <property type="project" value="TreeGrafter"/>
</dbReference>
<feature type="transmembrane region" description="Helical" evidence="6">
    <location>
        <begin position="118"/>
        <end position="136"/>
    </location>
</feature>
<evidence type="ECO:0000256" key="5">
    <source>
        <dbReference type="ARBA" id="ARBA00023136"/>
    </source>
</evidence>
<feature type="transmembrane region" description="Helical" evidence="6">
    <location>
        <begin position="239"/>
        <end position="264"/>
    </location>
</feature>
<comment type="similarity">
    <text evidence="2">Belongs to the purine-cytosine permease (2.A.39) family.</text>
</comment>
<dbReference type="Pfam" id="PF02133">
    <property type="entry name" value="Transp_cyt_pur"/>
    <property type="match status" value="1"/>
</dbReference>
<feature type="transmembrane region" description="Helical" evidence="6">
    <location>
        <begin position="389"/>
        <end position="411"/>
    </location>
</feature>
<feature type="transmembrane region" description="Helical" evidence="6">
    <location>
        <begin position="363"/>
        <end position="383"/>
    </location>
</feature>
<feature type="transmembrane region" description="Helical" evidence="6">
    <location>
        <begin position="285"/>
        <end position="306"/>
    </location>
</feature>
<comment type="caution">
    <text evidence="7">The sequence shown here is derived from an EMBL/GenBank/DDBJ whole genome shotgun (WGS) entry which is preliminary data.</text>
</comment>
<reference evidence="7 8" key="1">
    <citation type="submission" date="2016-02" db="EMBL/GenBank/DDBJ databases">
        <authorList>
            <person name="Alioto T."/>
            <person name="Alioto T."/>
        </authorList>
    </citation>
    <scope>NUCLEOTIDE SEQUENCE [LARGE SCALE GENOMIC DNA]</scope>
    <source>
        <strain evidence="7 8">NR010</strain>
    </source>
</reference>
<dbReference type="EMBL" id="LRTV01000001">
    <property type="protein sequence ID" value="RFD80130.1"/>
    <property type="molecule type" value="Genomic_DNA"/>
</dbReference>
<organism evidence="7 8">
    <name type="scientific">Gardnerella vaginalis</name>
    <dbReference type="NCBI Taxonomy" id="2702"/>
    <lineage>
        <taxon>Bacteria</taxon>
        <taxon>Bacillati</taxon>
        <taxon>Actinomycetota</taxon>
        <taxon>Actinomycetes</taxon>
        <taxon>Bifidobacteriales</taxon>
        <taxon>Bifidobacteriaceae</taxon>
        <taxon>Gardnerella</taxon>
    </lineage>
</organism>
<dbReference type="Gene3D" id="1.10.4160.10">
    <property type="entry name" value="Hydantoin permease"/>
    <property type="match status" value="1"/>
</dbReference>
<feature type="transmembrane region" description="Helical" evidence="6">
    <location>
        <begin position="326"/>
        <end position="351"/>
    </location>
</feature>
<dbReference type="OrthoDB" id="6083029at2"/>
<protein>
    <submittedName>
        <fullName evidence="7">Allantoin permease</fullName>
    </submittedName>
</protein>
<dbReference type="InterPro" id="IPR045225">
    <property type="entry name" value="Uracil/uridine/allantoin_perm"/>
</dbReference>
<evidence type="ECO:0000256" key="1">
    <source>
        <dbReference type="ARBA" id="ARBA00004141"/>
    </source>
</evidence>
<evidence type="ECO:0000256" key="4">
    <source>
        <dbReference type="ARBA" id="ARBA00022989"/>
    </source>
</evidence>
<dbReference type="RefSeq" id="WP_116711727.1">
    <property type="nucleotide sequence ID" value="NZ_LRTV01000001.1"/>
</dbReference>
<accession>A0A3E1J1A2</accession>
<dbReference type="Proteomes" id="UP000259221">
    <property type="component" value="Unassembled WGS sequence"/>
</dbReference>
<dbReference type="GO" id="GO:0015205">
    <property type="term" value="F:nucleobase transmembrane transporter activity"/>
    <property type="evidence" value="ECO:0007669"/>
    <property type="project" value="TreeGrafter"/>
</dbReference>
<feature type="transmembrane region" description="Helical" evidence="6">
    <location>
        <begin position="443"/>
        <end position="462"/>
    </location>
</feature>
<proteinExistence type="inferred from homology"/>
<gene>
    <name evidence="7" type="ORF">AXE77_01040</name>
</gene>
<keyword evidence="4 6" id="KW-1133">Transmembrane helix</keyword>
<dbReference type="NCBIfam" id="NF008476">
    <property type="entry name" value="PRK11375.1"/>
    <property type="match status" value="1"/>
</dbReference>